<accession>A0A8J8CIV0</accession>
<proteinExistence type="predicted"/>
<name>A0A8J8CIV0_9CYAN</name>
<evidence type="ECO:0000313" key="2">
    <source>
        <dbReference type="Proteomes" id="UP000646053"/>
    </source>
</evidence>
<organism evidence="1 2">
    <name type="scientific">Myxacorys almedinensis A</name>
    <dbReference type="NCBI Taxonomy" id="2690445"/>
    <lineage>
        <taxon>Bacteria</taxon>
        <taxon>Bacillati</taxon>
        <taxon>Cyanobacteriota</taxon>
        <taxon>Cyanophyceae</taxon>
        <taxon>Leptolyngbyales</taxon>
        <taxon>Leptolyngbyaceae</taxon>
        <taxon>Myxacorys</taxon>
        <taxon>Myxacorys almedinensis</taxon>
    </lineage>
</organism>
<dbReference type="Proteomes" id="UP000646053">
    <property type="component" value="Unassembled WGS sequence"/>
</dbReference>
<sequence>MRVSKQNGRFNRKKLLSSNGETRLESYVYYLPSCSTDAPKGYVEYLSGTREDLASKRWMTGVNAYYSDPSAICRVTDSKAGKVELGLQLLLGALSEHSRDRWELASWLASMMGKPW</sequence>
<evidence type="ECO:0000313" key="1">
    <source>
        <dbReference type="EMBL" id="NDJ16926.1"/>
    </source>
</evidence>
<dbReference type="EMBL" id="WVIE01000006">
    <property type="protein sequence ID" value="NDJ16926.1"/>
    <property type="molecule type" value="Genomic_DNA"/>
</dbReference>
<dbReference type="AlphaFoldDB" id="A0A8J8CIV0"/>
<comment type="caution">
    <text evidence="1">The sequence shown here is derived from an EMBL/GenBank/DDBJ whole genome shotgun (WGS) entry which is preliminary data.</text>
</comment>
<gene>
    <name evidence="1" type="ORF">GS601_06425</name>
</gene>
<reference evidence="1" key="1">
    <citation type="submission" date="2019-12" db="EMBL/GenBank/DDBJ databases">
        <title>High-Quality draft genome sequences of three cyanobacteria isolated from the limestone walls of the Old Cathedral of Coimbra.</title>
        <authorList>
            <person name="Tiago I."/>
            <person name="Soares F."/>
            <person name="Portugal A."/>
        </authorList>
    </citation>
    <scope>NUCLEOTIDE SEQUENCE</scope>
    <source>
        <strain evidence="1">A</strain>
    </source>
</reference>
<dbReference type="RefSeq" id="WP_162422451.1">
    <property type="nucleotide sequence ID" value="NZ_WVIE01000006.1"/>
</dbReference>
<protein>
    <submittedName>
        <fullName evidence="1">Uncharacterized protein</fullName>
    </submittedName>
</protein>
<keyword evidence="2" id="KW-1185">Reference proteome</keyword>